<dbReference type="PANTHER" id="PTHR37542:SF3">
    <property type="entry name" value="PRION-INHIBITION AND PROPAGATION HELO DOMAIN-CONTAINING PROTEIN"/>
    <property type="match status" value="1"/>
</dbReference>
<dbReference type="InterPro" id="IPR011009">
    <property type="entry name" value="Kinase-like_dom_sf"/>
</dbReference>
<proteinExistence type="predicted"/>
<dbReference type="InterPro" id="IPR038305">
    <property type="entry name" value="HeLo_sf"/>
</dbReference>
<protein>
    <recommendedName>
        <fullName evidence="1">Protein kinase domain-containing protein</fullName>
    </recommendedName>
</protein>
<reference evidence="2 3" key="1">
    <citation type="submission" date="2015-10" db="EMBL/GenBank/DDBJ databases">
        <title>Full genome of DAOMC 229536 Phialocephala scopiformis, a fungal endophyte of spruce producing the potent anti-insectan compound rugulosin.</title>
        <authorList>
            <consortium name="DOE Joint Genome Institute"/>
            <person name="Walker A.K."/>
            <person name="Frasz S.L."/>
            <person name="Seifert K.A."/>
            <person name="Miller J.D."/>
            <person name="Mondo S.J."/>
            <person name="Labutti K."/>
            <person name="Lipzen A."/>
            <person name="Dockter R."/>
            <person name="Kennedy M."/>
            <person name="Grigoriev I.V."/>
            <person name="Spatafora J.W."/>
        </authorList>
    </citation>
    <scope>NUCLEOTIDE SEQUENCE [LARGE SCALE GENOMIC DNA]</scope>
    <source>
        <strain evidence="2 3">CBS 120377</strain>
    </source>
</reference>
<dbReference type="AlphaFoldDB" id="A0A194WS41"/>
<evidence type="ECO:0000313" key="3">
    <source>
        <dbReference type="Proteomes" id="UP000070700"/>
    </source>
</evidence>
<dbReference type="Proteomes" id="UP000070700">
    <property type="component" value="Unassembled WGS sequence"/>
</dbReference>
<dbReference type="Pfam" id="PF14479">
    <property type="entry name" value="HeLo"/>
    <property type="match status" value="1"/>
</dbReference>
<dbReference type="SUPFAM" id="SSF56112">
    <property type="entry name" value="Protein kinase-like (PK-like)"/>
    <property type="match status" value="1"/>
</dbReference>
<dbReference type="PROSITE" id="PS50011">
    <property type="entry name" value="PROTEIN_KINASE_DOM"/>
    <property type="match status" value="1"/>
</dbReference>
<name>A0A194WS41_MOLSC</name>
<dbReference type="InParanoid" id="A0A194WS41"/>
<dbReference type="Gene3D" id="1.10.510.10">
    <property type="entry name" value="Transferase(Phosphotransferase) domain 1"/>
    <property type="match status" value="1"/>
</dbReference>
<dbReference type="RefSeq" id="XP_018065148.1">
    <property type="nucleotide sequence ID" value="XM_018221470.1"/>
</dbReference>
<feature type="domain" description="Protein kinase" evidence="1">
    <location>
        <begin position="263"/>
        <end position="596"/>
    </location>
</feature>
<dbReference type="PANTHER" id="PTHR37542">
    <property type="entry name" value="HELO DOMAIN-CONTAINING PROTEIN-RELATED"/>
    <property type="match status" value="1"/>
</dbReference>
<dbReference type="InterPro" id="IPR000719">
    <property type="entry name" value="Prot_kinase_dom"/>
</dbReference>
<gene>
    <name evidence="2" type="ORF">LY89DRAFT_759664</name>
</gene>
<dbReference type="GO" id="GO:0004672">
    <property type="term" value="F:protein kinase activity"/>
    <property type="evidence" value="ECO:0007669"/>
    <property type="project" value="InterPro"/>
</dbReference>
<dbReference type="InterPro" id="IPR029498">
    <property type="entry name" value="HeLo_dom"/>
</dbReference>
<organism evidence="2 3">
    <name type="scientific">Mollisia scopiformis</name>
    <name type="common">Conifer needle endophyte fungus</name>
    <name type="synonym">Phialocephala scopiformis</name>
    <dbReference type="NCBI Taxonomy" id="149040"/>
    <lineage>
        <taxon>Eukaryota</taxon>
        <taxon>Fungi</taxon>
        <taxon>Dikarya</taxon>
        <taxon>Ascomycota</taxon>
        <taxon>Pezizomycotina</taxon>
        <taxon>Leotiomycetes</taxon>
        <taxon>Helotiales</taxon>
        <taxon>Mollisiaceae</taxon>
        <taxon>Mollisia</taxon>
    </lineage>
</organism>
<dbReference type="EMBL" id="KQ947428">
    <property type="protein sequence ID" value="KUJ10793.1"/>
    <property type="molecule type" value="Genomic_DNA"/>
</dbReference>
<evidence type="ECO:0000259" key="1">
    <source>
        <dbReference type="PROSITE" id="PS50011"/>
    </source>
</evidence>
<evidence type="ECO:0000313" key="2">
    <source>
        <dbReference type="EMBL" id="KUJ10793.1"/>
    </source>
</evidence>
<keyword evidence="3" id="KW-1185">Reference proteome</keyword>
<dbReference type="GeneID" id="28831196"/>
<dbReference type="OrthoDB" id="1911848at2759"/>
<sequence length="608" mass="69986">MAEVFGIVTGVLGLLPLCRDGLGMIQDVFDAAGTLGLAVGRLELQRDRFDEWRDIWRSDDGEYDIKFEAYAKADPAAAKRVQRQLALMTQAMFDVHALEDQYGIKPDRWPDRIESQDLSRFRLREGDNLTLETQGTFLKLCKQNMSFIKRCKFVFRRKEAIWNNLIDLIKEYNENLATYGPRFELEKMFKAEFEVLRNLQLEQLRRRAEAATYEAQHSPLDSEEKAHFLTYSLAAQFSAVVKFERQHTAYKFTMRDFRLDPSYAVSSSAGASTMALLFDYPVRKENRVVLIEWIEDLDREQERDTRTKVLMLATPKPEQLLLPKCYGMVEDPVGRRFGLVLAPPDHIRSNLPPILPAGAISQKRMPVSLRELIERKHPSCPGVLDLGIRFRLAKKLIQAVYMMHCVGWVHKNIRSNSILFFPAANMPSRGPAGPASGFPQPLGYSEPVFVGLGNARVDDVVNDHKSYYEEEDDLVYVDERGQRIKHLQVTKRQNDINLDYYQHPDKRWNPTIRYSRSHDIYSLGCVLLEIGLWQPLHKLVEVEDEDFERVKRGFQSLTMDLDGTAGSVYGDVVRKCLSISTRDRTEPEMRELSKFCAEIAATLDKCWA</sequence>
<dbReference type="KEGG" id="psco:LY89DRAFT_759664"/>
<dbReference type="Gene3D" id="1.20.120.1020">
    <property type="entry name" value="Prion-inhibition and propagation, HeLo domain"/>
    <property type="match status" value="1"/>
</dbReference>
<accession>A0A194WS41</accession>
<dbReference type="GO" id="GO:0005524">
    <property type="term" value="F:ATP binding"/>
    <property type="evidence" value="ECO:0007669"/>
    <property type="project" value="InterPro"/>
</dbReference>